<comment type="caution">
    <text evidence="1">The sequence shown here is derived from an EMBL/GenBank/DDBJ whole genome shotgun (WGS) entry which is preliminary data.</text>
</comment>
<protein>
    <submittedName>
        <fullName evidence="1">Uncharacterized protein</fullName>
    </submittedName>
</protein>
<organism evidence="1 2">
    <name type="scientific">Roseiconus nitratireducens</name>
    <dbReference type="NCBI Taxonomy" id="2605748"/>
    <lineage>
        <taxon>Bacteria</taxon>
        <taxon>Pseudomonadati</taxon>
        <taxon>Planctomycetota</taxon>
        <taxon>Planctomycetia</taxon>
        <taxon>Pirellulales</taxon>
        <taxon>Pirellulaceae</taxon>
        <taxon>Roseiconus</taxon>
    </lineage>
</organism>
<dbReference type="EMBL" id="VWOX01000001">
    <property type="protein sequence ID" value="KAA5546899.1"/>
    <property type="molecule type" value="Genomic_DNA"/>
</dbReference>
<proteinExistence type="predicted"/>
<keyword evidence="2" id="KW-1185">Reference proteome</keyword>
<gene>
    <name evidence="1" type="ORF">FYK55_00255</name>
</gene>
<dbReference type="RefSeq" id="WP_150074006.1">
    <property type="nucleotide sequence ID" value="NZ_VWOX01000001.1"/>
</dbReference>
<dbReference type="Proteomes" id="UP000324479">
    <property type="component" value="Unassembled WGS sequence"/>
</dbReference>
<evidence type="ECO:0000313" key="2">
    <source>
        <dbReference type="Proteomes" id="UP000324479"/>
    </source>
</evidence>
<sequence>MMLTPPEKKSPVAARDLESCDAMLIALASGRIVVVRRDSPIRICSAERLCKPVRQLRRGEPVYCDGRQDRVRALLVY</sequence>
<name>A0A5M6DKY8_9BACT</name>
<dbReference type="AlphaFoldDB" id="A0A5M6DKY8"/>
<reference evidence="1 2" key="1">
    <citation type="submission" date="2019-08" db="EMBL/GenBank/DDBJ databases">
        <authorList>
            <person name="Dhanesh K."/>
            <person name="Kumar G."/>
            <person name="Sasikala C."/>
            <person name="Venkata Ramana C."/>
        </authorList>
    </citation>
    <scope>NUCLEOTIDE SEQUENCE [LARGE SCALE GENOMIC DNA]</scope>
    <source>
        <strain evidence="1 2">JC645</strain>
    </source>
</reference>
<accession>A0A5M6DKY8</accession>
<evidence type="ECO:0000313" key="1">
    <source>
        <dbReference type="EMBL" id="KAA5546899.1"/>
    </source>
</evidence>